<evidence type="ECO:0000259" key="4">
    <source>
        <dbReference type="PROSITE" id="PS50042"/>
    </source>
</evidence>
<reference evidence="5 6" key="1">
    <citation type="journal article" date="2006" name="Nature">
        <title>Global trends of whole-genome duplications revealed by the ciliate Paramecium tetraurelia.</title>
        <authorList>
            <consortium name="Genoscope"/>
            <person name="Aury J.-M."/>
            <person name="Jaillon O."/>
            <person name="Duret L."/>
            <person name="Noel B."/>
            <person name="Jubin C."/>
            <person name="Porcel B.M."/>
            <person name="Segurens B."/>
            <person name="Daubin V."/>
            <person name="Anthouard V."/>
            <person name="Aiach N."/>
            <person name="Arnaiz O."/>
            <person name="Billaut A."/>
            <person name="Beisson J."/>
            <person name="Blanc I."/>
            <person name="Bouhouche K."/>
            <person name="Camara F."/>
            <person name="Duharcourt S."/>
            <person name="Guigo R."/>
            <person name="Gogendeau D."/>
            <person name="Katinka M."/>
            <person name="Keller A.-M."/>
            <person name="Kissmehl R."/>
            <person name="Klotz C."/>
            <person name="Koll F."/>
            <person name="Le Moue A."/>
            <person name="Lepere C."/>
            <person name="Malinsky S."/>
            <person name="Nowacki M."/>
            <person name="Nowak J.K."/>
            <person name="Plattner H."/>
            <person name="Poulain J."/>
            <person name="Ruiz F."/>
            <person name="Serrano V."/>
            <person name="Zagulski M."/>
            <person name="Dessen P."/>
            <person name="Betermier M."/>
            <person name="Weissenbach J."/>
            <person name="Scarpelli C."/>
            <person name="Schachter V."/>
            <person name="Sperling L."/>
            <person name="Meyer E."/>
            <person name="Cohen J."/>
            <person name="Wincker P."/>
        </authorList>
    </citation>
    <scope>NUCLEOTIDE SEQUENCE [LARGE SCALE GENOMIC DNA]</scope>
    <source>
        <strain evidence="5 6">Stock d4-2</strain>
    </source>
</reference>
<dbReference type="PANTHER" id="PTHR42818:SF1">
    <property type="entry name" value="SULFOPYRUVATE DECARBOXYLASE"/>
    <property type="match status" value="1"/>
</dbReference>
<dbReference type="AlphaFoldDB" id="A0EEC8"/>
<dbReference type="Pfam" id="PF02775">
    <property type="entry name" value="TPP_enzyme_C"/>
    <property type="match status" value="1"/>
</dbReference>
<dbReference type="HOGENOM" id="CLU_387083_0_0_1"/>
<dbReference type="InterPro" id="IPR051818">
    <property type="entry name" value="TPP_dependent_decarboxylase"/>
</dbReference>
<sequence>MQSYGLIFKRTFWSSQFSLDFQKKIAYLISEQMYCDGEIVFKQNLCSLNGNNDDDCLYCVSIGHIQLFLQFEEQDMSFYEAEQDSMFGELGFLTGNSRTLSAKSTSISQLYKLKRMEFIQLLQQFPLDFQYFCQLRDQILFGQYNLINLSCFCCQSSSHLANDCPKSHYYPNKIFLISRIMKNQQERQPFKRNNVRKDNLNLRKIQRAQEQVKQDLSFVYDQEEIEQLSKSFSVDFMQDTQSQISEQDINHEFDIIRTKEEASTHRNRHKMFLQELLSKIQCGIYHLAFQKRQKIHQSIYQIYLIKILLQNMFCRQLTRRLFTKSREPIEPPYLELQRDFLEPAEFYQELSKHGVSFYAGVPDSLLKDFCAYVQDNAPPGQHIITANEGTAVSMAAGYYLATKKIPCVYLQNSGLGNIVNPYMSLAHPKVYGIPMLYLIGWRGEPGKKDEPQHLVQGKRMNGILTEMGMQYDVLPDYIEGAAEVLDTAFYSMKTRNGPYALLVKRQCFTNYKLKNVAKNNYQLTREEALTEVIQNSRPLDVCVSTTGFLSRELFELRQRLNQTGEQDFLTVGSMGHASSIALGIAQVKKSRQVFCLDGDGAMLMHLGAMAQIGNIGPKNYKHILFNNQAHDSVGAQPTSNPQVNFTQIALGCGYKDAFQVETKEEITKGMERLNRTDGPILMEILIKPGVRKDLGRPTTTTFENKEKFMHFLTY</sequence>
<dbReference type="Gene3D" id="2.60.120.10">
    <property type="entry name" value="Jelly Rolls"/>
    <property type="match status" value="1"/>
</dbReference>
<dbReference type="InterPro" id="IPR014710">
    <property type="entry name" value="RmlC-like_jellyroll"/>
</dbReference>
<evidence type="ECO:0000256" key="1">
    <source>
        <dbReference type="ARBA" id="ARBA00022793"/>
    </source>
</evidence>
<dbReference type="NCBIfam" id="TIGR03297">
    <property type="entry name" value="Ppyr-DeCO2ase"/>
    <property type="match status" value="1"/>
</dbReference>
<evidence type="ECO:0000313" key="5">
    <source>
        <dbReference type="EMBL" id="CAK93646.1"/>
    </source>
</evidence>
<dbReference type="InterPro" id="IPR011766">
    <property type="entry name" value="TPP_enzyme_TPP-bd"/>
</dbReference>
<dbReference type="CDD" id="cd07035">
    <property type="entry name" value="TPP_PYR_POX_like"/>
    <property type="match status" value="1"/>
</dbReference>
<keyword evidence="3" id="KW-0456">Lyase</keyword>
<evidence type="ECO:0000313" key="6">
    <source>
        <dbReference type="Proteomes" id="UP000000600"/>
    </source>
</evidence>
<dbReference type="PROSITE" id="PS50042">
    <property type="entry name" value="CNMP_BINDING_3"/>
    <property type="match status" value="1"/>
</dbReference>
<keyword evidence="1" id="KW-0210">Decarboxylase</keyword>
<dbReference type="InterPro" id="IPR029061">
    <property type="entry name" value="THDP-binding"/>
</dbReference>
<keyword evidence="2" id="KW-0786">Thiamine pyrophosphate</keyword>
<dbReference type="InterPro" id="IPR000595">
    <property type="entry name" value="cNMP-bd_dom"/>
</dbReference>
<dbReference type="RefSeq" id="XP_001461042.1">
    <property type="nucleotide sequence ID" value="XM_001461005.2"/>
</dbReference>
<dbReference type="GO" id="GO:0033980">
    <property type="term" value="F:phosphonopyruvate decarboxylase activity"/>
    <property type="evidence" value="ECO:0007669"/>
    <property type="project" value="InterPro"/>
</dbReference>
<protein>
    <recommendedName>
        <fullName evidence="4">Cyclic nucleotide-binding domain-containing protein</fullName>
    </recommendedName>
</protein>
<evidence type="ECO:0000256" key="3">
    <source>
        <dbReference type="ARBA" id="ARBA00023239"/>
    </source>
</evidence>
<dbReference type="KEGG" id="ptm:GSPATT00025990001"/>
<organism evidence="5 6">
    <name type="scientific">Paramecium tetraurelia</name>
    <dbReference type="NCBI Taxonomy" id="5888"/>
    <lineage>
        <taxon>Eukaryota</taxon>
        <taxon>Sar</taxon>
        <taxon>Alveolata</taxon>
        <taxon>Ciliophora</taxon>
        <taxon>Intramacronucleata</taxon>
        <taxon>Oligohymenophorea</taxon>
        <taxon>Peniculida</taxon>
        <taxon>Parameciidae</taxon>
        <taxon>Paramecium</taxon>
    </lineage>
</organism>
<dbReference type="CDD" id="cd00038">
    <property type="entry name" value="CAP_ED"/>
    <property type="match status" value="1"/>
</dbReference>
<keyword evidence="6" id="KW-1185">Reference proteome</keyword>
<dbReference type="SUPFAM" id="SSF52518">
    <property type="entry name" value="Thiamin diphosphate-binding fold (THDP-binding)"/>
    <property type="match status" value="2"/>
</dbReference>
<dbReference type="CDD" id="cd03371">
    <property type="entry name" value="TPP_PpyrDC"/>
    <property type="match status" value="1"/>
</dbReference>
<dbReference type="Pfam" id="PF00027">
    <property type="entry name" value="cNMP_binding"/>
    <property type="match status" value="1"/>
</dbReference>
<dbReference type="SUPFAM" id="SSF51206">
    <property type="entry name" value="cAMP-binding domain-like"/>
    <property type="match status" value="1"/>
</dbReference>
<name>A0EEC8_PARTE</name>
<evidence type="ECO:0000256" key="2">
    <source>
        <dbReference type="ARBA" id="ARBA00023052"/>
    </source>
</evidence>
<dbReference type="Proteomes" id="UP000000600">
    <property type="component" value="Unassembled WGS sequence"/>
</dbReference>
<dbReference type="InterPro" id="IPR018490">
    <property type="entry name" value="cNMP-bd_dom_sf"/>
</dbReference>
<dbReference type="STRING" id="5888.A0EEC8"/>
<accession>A0EEC8</accession>
<dbReference type="FunFam" id="3.40.50.970:FF:000101">
    <property type="entry name" value="Putative phosphonopyruvate decarboxylase"/>
    <property type="match status" value="1"/>
</dbReference>
<dbReference type="Pfam" id="PF02776">
    <property type="entry name" value="TPP_enzyme_N"/>
    <property type="match status" value="1"/>
</dbReference>
<dbReference type="eggNOG" id="ENOG502QS39">
    <property type="taxonomic scope" value="Eukaryota"/>
</dbReference>
<dbReference type="GO" id="GO:0030976">
    <property type="term" value="F:thiamine pyrophosphate binding"/>
    <property type="evidence" value="ECO:0007669"/>
    <property type="project" value="InterPro"/>
</dbReference>
<dbReference type="OrthoDB" id="16262at2759"/>
<dbReference type="InterPro" id="IPR017684">
    <property type="entry name" value="Phosphono-pyrv_decarboxylase"/>
</dbReference>
<dbReference type="InParanoid" id="A0EEC8"/>
<proteinExistence type="predicted"/>
<dbReference type="EMBL" id="CT868673">
    <property type="protein sequence ID" value="CAK93646.1"/>
    <property type="molecule type" value="Genomic_DNA"/>
</dbReference>
<dbReference type="GO" id="GO:0032923">
    <property type="term" value="P:organic phosphonate biosynthetic process"/>
    <property type="evidence" value="ECO:0007669"/>
    <property type="project" value="InterPro"/>
</dbReference>
<dbReference type="InterPro" id="IPR012001">
    <property type="entry name" value="Thiamin_PyroP_enz_TPP-bd_dom"/>
</dbReference>
<dbReference type="Gene3D" id="3.40.50.970">
    <property type="match status" value="2"/>
</dbReference>
<dbReference type="FunFam" id="3.40.50.970:FF:000100">
    <property type="entry name" value="Putative phosphonopyruvate decarboxylase"/>
    <property type="match status" value="1"/>
</dbReference>
<dbReference type="GeneID" id="5046827"/>
<feature type="domain" description="Cyclic nucleotide-binding" evidence="4">
    <location>
        <begin position="55"/>
        <end position="122"/>
    </location>
</feature>
<dbReference type="PANTHER" id="PTHR42818">
    <property type="entry name" value="SULFOPYRUVATE DECARBOXYLASE SUBUNIT ALPHA"/>
    <property type="match status" value="1"/>
</dbReference>
<gene>
    <name evidence="5" type="ORF">GSPATT00025990001</name>
</gene>